<feature type="transmembrane region" description="Helical" evidence="7">
    <location>
        <begin position="137"/>
        <end position="158"/>
    </location>
</feature>
<organism evidence="10 11">
    <name type="scientific">Antiquaquibacter soli</name>
    <dbReference type="NCBI Taxonomy" id="3064523"/>
    <lineage>
        <taxon>Bacteria</taxon>
        <taxon>Bacillati</taxon>
        <taxon>Actinomycetota</taxon>
        <taxon>Actinomycetes</taxon>
        <taxon>Micrococcales</taxon>
        <taxon>Microbacteriaceae</taxon>
        <taxon>Antiquaquibacter</taxon>
    </lineage>
</organism>
<dbReference type="PANTHER" id="PTHR30193">
    <property type="entry name" value="ABC TRANSPORTER PERMEASE PROTEIN"/>
    <property type="match status" value="1"/>
</dbReference>
<evidence type="ECO:0000259" key="9">
    <source>
        <dbReference type="PROSITE" id="PS50928"/>
    </source>
</evidence>
<dbReference type="EMBL" id="JAUQUB010000006">
    <property type="protein sequence ID" value="MDO7883583.1"/>
    <property type="molecule type" value="Genomic_DNA"/>
</dbReference>
<comment type="subcellular location">
    <subcellularLocation>
        <location evidence="1 7">Cell membrane</location>
        <topology evidence="1 7">Multi-pass membrane protein</topology>
    </subcellularLocation>
</comment>
<keyword evidence="6 7" id="KW-0472">Membrane</keyword>
<protein>
    <submittedName>
        <fullName evidence="10">Sugar ABC transporter permease</fullName>
    </submittedName>
</protein>
<dbReference type="Pfam" id="PF00528">
    <property type="entry name" value="BPD_transp_1"/>
    <property type="match status" value="1"/>
</dbReference>
<evidence type="ECO:0000256" key="6">
    <source>
        <dbReference type="ARBA" id="ARBA00023136"/>
    </source>
</evidence>
<dbReference type="RefSeq" id="WP_305004008.1">
    <property type="nucleotide sequence ID" value="NZ_JAUQUB010000006.1"/>
</dbReference>
<dbReference type="InterPro" id="IPR035906">
    <property type="entry name" value="MetI-like_sf"/>
</dbReference>
<feature type="transmembrane region" description="Helical" evidence="7">
    <location>
        <begin position="189"/>
        <end position="212"/>
    </location>
</feature>
<evidence type="ECO:0000256" key="1">
    <source>
        <dbReference type="ARBA" id="ARBA00004651"/>
    </source>
</evidence>
<comment type="similarity">
    <text evidence="7">Belongs to the binding-protein-dependent transport system permease family.</text>
</comment>
<keyword evidence="3" id="KW-1003">Cell membrane</keyword>
<feature type="transmembrane region" description="Helical" evidence="7">
    <location>
        <begin position="104"/>
        <end position="125"/>
    </location>
</feature>
<keyword evidence="5 7" id="KW-1133">Transmembrane helix</keyword>
<feature type="transmembrane region" description="Helical" evidence="7">
    <location>
        <begin position="241"/>
        <end position="266"/>
    </location>
</feature>
<accession>A0ABT9BT33</accession>
<evidence type="ECO:0000313" key="11">
    <source>
        <dbReference type="Proteomes" id="UP001241072"/>
    </source>
</evidence>
<evidence type="ECO:0000256" key="5">
    <source>
        <dbReference type="ARBA" id="ARBA00022989"/>
    </source>
</evidence>
<dbReference type="Gene3D" id="1.10.3720.10">
    <property type="entry name" value="MetI-like"/>
    <property type="match status" value="1"/>
</dbReference>
<evidence type="ECO:0000256" key="4">
    <source>
        <dbReference type="ARBA" id="ARBA00022692"/>
    </source>
</evidence>
<keyword evidence="4 7" id="KW-0812">Transmembrane</keyword>
<dbReference type="InterPro" id="IPR000515">
    <property type="entry name" value="MetI-like"/>
</dbReference>
<dbReference type="PANTHER" id="PTHR30193:SF37">
    <property type="entry name" value="INNER MEMBRANE ABC TRANSPORTER PERMEASE PROTEIN YCJO"/>
    <property type="match status" value="1"/>
</dbReference>
<dbReference type="CDD" id="cd06261">
    <property type="entry name" value="TM_PBP2"/>
    <property type="match status" value="1"/>
</dbReference>
<feature type="region of interest" description="Disordered" evidence="8">
    <location>
        <begin position="1"/>
        <end position="35"/>
    </location>
</feature>
<keyword evidence="2 7" id="KW-0813">Transport</keyword>
<dbReference type="InterPro" id="IPR051393">
    <property type="entry name" value="ABC_transporter_permease"/>
</dbReference>
<sequence>MSISTQATGLATRAAEATPSAARRPGPPARPARRRRFSPTPYLFLAPGILLFAVTILYPMVQAFQMSFFDWKIVGSATSEFLGLDNYARALGDEQFWLASGNTVVYIVATVIPQIALGLIVALLLHKRSPVQPLYRVLYYLPVVTSWVVVSLLFRFLFADEGLINFTLGDLLHVTSGDTSWLADRWTGLAAICALGIWKGIGWSMMIFLAALQGVPQSLLEAATMDGANRWQRFRAVTLPAIRAALGFVTVMLVIGGFNVFISVYLMTGGGPAGRTDVLLTYMYRQAFEFLDLGYGSAVSVLLTLAIFVLSVIQLRVFRDRSGEVLS</sequence>
<gene>
    <name evidence="10" type="ORF">Q5716_15220</name>
</gene>
<reference evidence="10 11" key="1">
    <citation type="submission" date="2023-07" db="EMBL/GenBank/DDBJ databases">
        <title>Protaetiibacter sp. nov WY-16 isolated from soil.</title>
        <authorList>
            <person name="Liu B."/>
            <person name="Wan Y."/>
        </authorList>
    </citation>
    <scope>NUCLEOTIDE SEQUENCE [LARGE SCALE GENOMIC DNA]</scope>
    <source>
        <strain evidence="10 11">WY-16</strain>
    </source>
</reference>
<proteinExistence type="inferred from homology"/>
<dbReference type="SUPFAM" id="SSF161098">
    <property type="entry name" value="MetI-like"/>
    <property type="match status" value="1"/>
</dbReference>
<evidence type="ECO:0000256" key="2">
    <source>
        <dbReference type="ARBA" id="ARBA00022448"/>
    </source>
</evidence>
<dbReference type="Proteomes" id="UP001241072">
    <property type="component" value="Unassembled WGS sequence"/>
</dbReference>
<keyword evidence="11" id="KW-1185">Reference proteome</keyword>
<feature type="transmembrane region" description="Helical" evidence="7">
    <location>
        <begin position="42"/>
        <end position="61"/>
    </location>
</feature>
<name>A0ABT9BT33_9MICO</name>
<evidence type="ECO:0000256" key="7">
    <source>
        <dbReference type="RuleBase" id="RU363032"/>
    </source>
</evidence>
<evidence type="ECO:0000256" key="3">
    <source>
        <dbReference type="ARBA" id="ARBA00022475"/>
    </source>
</evidence>
<feature type="compositionally biased region" description="Low complexity" evidence="8">
    <location>
        <begin position="11"/>
        <end position="24"/>
    </location>
</feature>
<evidence type="ECO:0000313" key="10">
    <source>
        <dbReference type="EMBL" id="MDO7883583.1"/>
    </source>
</evidence>
<feature type="domain" description="ABC transmembrane type-1" evidence="9">
    <location>
        <begin position="100"/>
        <end position="314"/>
    </location>
</feature>
<dbReference type="PROSITE" id="PS50928">
    <property type="entry name" value="ABC_TM1"/>
    <property type="match status" value="1"/>
</dbReference>
<feature type="transmembrane region" description="Helical" evidence="7">
    <location>
        <begin position="293"/>
        <end position="313"/>
    </location>
</feature>
<evidence type="ECO:0000256" key="8">
    <source>
        <dbReference type="SAM" id="MobiDB-lite"/>
    </source>
</evidence>
<comment type="caution">
    <text evidence="10">The sequence shown here is derived from an EMBL/GenBank/DDBJ whole genome shotgun (WGS) entry which is preliminary data.</text>
</comment>